<evidence type="ECO:0000256" key="1">
    <source>
        <dbReference type="ARBA" id="ARBA00005953"/>
    </source>
</evidence>
<dbReference type="PANTHER" id="PTHR31793">
    <property type="entry name" value="4-HYDROXYBENZOYL-COA THIOESTERASE FAMILY MEMBER"/>
    <property type="match status" value="1"/>
</dbReference>
<dbReference type="RefSeq" id="WP_252854420.1">
    <property type="nucleotide sequence ID" value="NZ_JAMXLR010000072.1"/>
</dbReference>
<dbReference type="GO" id="GO:0047617">
    <property type="term" value="F:fatty acyl-CoA hydrolase activity"/>
    <property type="evidence" value="ECO:0007669"/>
    <property type="project" value="TreeGrafter"/>
</dbReference>
<reference evidence="3" key="1">
    <citation type="submission" date="2022-06" db="EMBL/GenBank/DDBJ databases">
        <title>Aeoliella straminimaris, a novel planctomycete from sediments.</title>
        <authorList>
            <person name="Vitorino I.R."/>
            <person name="Lage O.M."/>
        </authorList>
    </citation>
    <scope>NUCLEOTIDE SEQUENCE</scope>
    <source>
        <strain evidence="3">ICT_H6.2</strain>
    </source>
</reference>
<keyword evidence="4" id="KW-1185">Reference proteome</keyword>
<comment type="similarity">
    <text evidence="1">Belongs to the 4-hydroxybenzoyl-CoA thioesterase family.</text>
</comment>
<dbReference type="Gene3D" id="3.10.129.10">
    <property type="entry name" value="Hotdog Thioesterase"/>
    <property type="match status" value="1"/>
</dbReference>
<evidence type="ECO:0000256" key="2">
    <source>
        <dbReference type="ARBA" id="ARBA00022801"/>
    </source>
</evidence>
<dbReference type="CDD" id="cd00586">
    <property type="entry name" value="4HBT"/>
    <property type="match status" value="1"/>
</dbReference>
<evidence type="ECO:0000313" key="3">
    <source>
        <dbReference type="EMBL" id="MCO6046307.1"/>
    </source>
</evidence>
<accession>A0A9X2FC48</accession>
<sequence length="141" mass="15870">MSKTFTTQRMVEFCDTDMAGIMHFASFFHYMESVEHEFIRSLGLSIYTKIDGQPISFPRVAAKCDFKSPAMCEDVMDAELTISHIGRTSITYQIDFSKGGKPVAHGEVTCVCCNIYHDRPPESIPLPPDVIQLLKPYLVEA</sequence>
<name>A0A9X2FC48_9BACT</name>
<proteinExistence type="inferred from homology"/>
<dbReference type="Pfam" id="PF13279">
    <property type="entry name" value="4HBT_2"/>
    <property type="match status" value="1"/>
</dbReference>
<comment type="caution">
    <text evidence="3">The sequence shown here is derived from an EMBL/GenBank/DDBJ whole genome shotgun (WGS) entry which is preliminary data.</text>
</comment>
<dbReference type="AlphaFoldDB" id="A0A9X2FC48"/>
<dbReference type="InterPro" id="IPR050563">
    <property type="entry name" value="4-hydroxybenzoyl-CoA_TE"/>
</dbReference>
<dbReference type="PANTHER" id="PTHR31793:SF27">
    <property type="entry name" value="NOVEL THIOESTERASE SUPERFAMILY DOMAIN AND SAPOSIN A-TYPE DOMAIN CONTAINING PROTEIN (0610012H03RIK)"/>
    <property type="match status" value="1"/>
</dbReference>
<organism evidence="3 4">
    <name type="scientific">Aeoliella straminimaris</name>
    <dbReference type="NCBI Taxonomy" id="2954799"/>
    <lineage>
        <taxon>Bacteria</taxon>
        <taxon>Pseudomonadati</taxon>
        <taxon>Planctomycetota</taxon>
        <taxon>Planctomycetia</taxon>
        <taxon>Pirellulales</taxon>
        <taxon>Lacipirellulaceae</taxon>
        <taxon>Aeoliella</taxon>
    </lineage>
</organism>
<dbReference type="Proteomes" id="UP001155241">
    <property type="component" value="Unassembled WGS sequence"/>
</dbReference>
<dbReference type="EMBL" id="JAMXLR010000072">
    <property type="protein sequence ID" value="MCO6046307.1"/>
    <property type="molecule type" value="Genomic_DNA"/>
</dbReference>
<gene>
    <name evidence="3" type="ORF">NG895_20605</name>
</gene>
<keyword evidence="2" id="KW-0378">Hydrolase</keyword>
<dbReference type="SUPFAM" id="SSF54637">
    <property type="entry name" value="Thioesterase/thiol ester dehydrase-isomerase"/>
    <property type="match status" value="1"/>
</dbReference>
<evidence type="ECO:0000313" key="4">
    <source>
        <dbReference type="Proteomes" id="UP001155241"/>
    </source>
</evidence>
<protein>
    <submittedName>
        <fullName evidence="3">Acyl-CoA thioesterase</fullName>
    </submittedName>
</protein>
<dbReference type="InterPro" id="IPR029069">
    <property type="entry name" value="HotDog_dom_sf"/>
</dbReference>